<keyword evidence="6 11" id="KW-0375">Hydrogen ion transport</keyword>
<keyword evidence="10 11" id="KW-0066">ATP synthesis</keyword>
<dbReference type="EMBL" id="CP134878">
    <property type="protein sequence ID" value="WNM20444.1"/>
    <property type="molecule type" value="Genomic_DNA"/>
</dbReference>
<evidence type="ECO:0000256" key="7">
    <source>
        <dbReference type="ARBA" id="ARBA00022989"/>
    </source>
</evidence>
<keyword evidence="9 11" id="KW-0472">Membrane</keyword>
<evidence type="ECO:0000313" key="13">
    <source>
        <dbReference type="EMBL" id="WNM20444.1"/>
    </source>
</evidence>
<evidence type="ECO:0000313" key="14">
    <source>
        <dbReference type="EMBL" id="WNM23150.1"/>
    </source>
</evidence>
<evidence type="ECO:0000256" key="10">
    <source>
        <dbReference type="ARBA" id="ARBA00023310"/>
    </source>
</evidence>
<dbReference type="PANTHER" id="PTHR11410">
    <property type="entry name" value="ATP SYNTHASE SUBUNIT A"/>
    <property type="match status" value="1"/>
</dbReference>
<dbReference type="PRINTS" id="PR00123">
    <property type="entry name" value="ATPASEA"/>
</dbReference>
<keyword evidence="5 11" id="KW-0812">Transmembrane</keyword>
<accession>A0AA96J9E3</accession>
<dbReference type="Gene3D" id="1.20.120.220">
    <property type="entry name" value="ATP synthase, F0 complex, subunit A"/>
    <property type="match status" value="1"/>
</dbReference>
<keyword evidence="4 11" id="KW-0138">CF(0)</keyword>
<proteinExistence type="inferred from homology"/>
<evidence type="ECO:0000256" key="2">
    <source>
        <dbReference type="ARBA" id="ARBA00006810"/>
    </source>
</evidence>
<evidence type="ECO:0000256" key="4">
    <source>
        <dbReference type="ARBA" id="ARBA00022547"/>
    </source>
</evidence>
<feature type="transmembrane region" description="Helical" evidence="11">
    <location>
        <begin position="225"/>
        <end position="245"/>
    </location>
</feature>
<feature type="transmembrane region" description="Helical" evidence="11">
    <location>
        <begin position="345"/>
        <end position="374"/>
    </location>
</feature>
<dbReference type="Pfam" id="PF00119">
    <property type="entry name" value="ATP-synt_A"/>
    <property type="match status" value="1"/>
</dbReference>
<dbReference type="EMBL" id="CP134890">
    <property type="protein sequence ID" value="WNM23150.1"/>
    <property type="molecule type" value="Genomic_DNA"/>
</dbReference>
<dbReference type="AlphaFoldDB" id="A0AA96F7M2"/>
<keyword evidence="3 11" id="KW-0813">Transport</keyword>
<dbReference type="HAMAP" id="MF_01393">
    <property type="entry name" value="ATP_synth_a_bact"/>
    <property type="match status" value="1"/>
</dbReference>
<protein>
    <recommendedName>
        <fullName evidence="11 12">ATP synthase subunit a</fullName>
    </recommendedName>
    <alternativeName>
        <fullName evidence="11">ATP synthase F0 sector subunit a</fullName>
    </alternativeName>
    <alternativeName>
        <fullName evidence="11">F-ATPase subunit 6</fullName>
    </alternativeName>
</protein>
<dbReference type="GO" id="GO:0045259">
    <property type="term" value="C:proton-transporting ATP synthase complex"/>
    <property type="evidence" value="ECO:0007669"/>
    <property type="project" value="UniProtKB-KW"/>
</dbReference>
<comment type="similarity">
    <text evidence="2 11 12">Belongs to the ATPase A chain family.</text>
</comment>
<dbReference type="Proteomes" id="UP001304515">
    <property type="component" value="Chromosome"/>
</dbReference>
<sequence length="388" mass="43761">MVISKKPLLFIYATLVAILPFIGYANPTDSTTVSHQVAHATETTHDDTKGLTKEQIKEKETKEFIKHHLLDSHDFHLFSYGKDESGHEKHLSFPLPVILWDNGIHFFMSSKFEHGHAAAESNGNYYAINHHNGQIYRSDANGNFTEDEKGHVTNVKPIDLSITKNVSMILITGLIMFLLFYSLGKSYKKNGSIAAGAGRFFEPIILYVRDEIAIPNIGEKHYRKYMSFLLTIFFFVWFLNMFGLTPLGVNVTGNIAVTASLAILAYLITTFTAKKDYWKHIFWMPGVPVPMKFILAPIELLGTFIKPFSLMIRLYANMLAGHVVLMSLIALMYSANHFVGSPLAFLLSFVLTILEVLVALLQAYIFTMLAALYFGSAVEEHHHDEAHH</sequence>
<comment type="function">
    <text evidence="11 12">Key component of the proton channel; it plays a direct role in the translocation of protons across the membrane.</text>
</comment>
<evidence type="ECO:0000256" key="9">
    <source>
        <dbReference type="ARBA" id="ARBA00023136"/>
    </source>
</evidence>
<dbReference type="SUPFAM" id="SSF81336">
    <property type="entry name" value="F1F0 ATP synthase subunit A"/>
    <property type="match status" value="1"/>
</dbReference>
<evidence type="ECO:0000256" key="3">
    <source>
        <dbReference type="ARBA" id="ARBA00022448"/>
    </source>
</evidence>
<reference evidence="14 15" key="1">
    <citation type="submission" date="2023-09" db="EMBL/GenBank/DDBJ databases">
        <title>Flavobacterium sp. a novel bacteria isolate from Pepper rhizosphere.</title>
        <authorList>
            <person name="Peng Y."/>
            <person name="Lee J."/>
        </authorList>
    </citation>
    <scope>NUCLEOTIDE SEQUENCE [LARGE SCALE GENOMIC DNA]</scope>
    <source>
        <strain evidence="13">PMR2A8</strain>
        <strain evidence="14 15">PMTSA4</strain>
    </source>
</reference>
<evidence type="ECO:0000256" key="8">
    <source>
        <dbReference type="ARBA" id="ARBA00023065"/>
    </source>
</evidence>
<feature type="transmembrane region" description="Helical" evidence="11">
    <location>
        <begin position="166"/>
        <end position="183"/>
    </location>
</feature>
<dbReference type="CDD" id="cd00310">
    <property type="entry name" value="ATP-synt_Fo_a_6"/>
    <property type="match status" value="1"/>
</dbReference>
<dbReference type="KEGG" id="fcj:RN605_10350"/>
<dbReference type="PANTHER" id="PTHR11410:SF0">
    <property type="entry name" value="ATP SYNTHASE SUBUNIT A"/>
    <property type="match status" value="1"/>
</dbReference>
<feature type="transmembrane region" description="Helical" evidence="11">
    <location>
        <begin position="251"/>
        <end position="269"/>
    </location>
</feature>
<gene>
    <name evidence="11 14" type="primary">atpB</name>
    <name evidence="14" type="ORF">RN605_10350</name>
    <name evidence="13" type="ORF">RN608_03180</name>
</gene>
<dbReference type="InterPro" id="IPR045083">
    <property type="entry name" value="ATP_synth_F0_asu_bact/mt"/>
</dbReference>
<evidence type="ECO:0000256" key="6">
    <source>
        <dbReference type="ARBA" id="ARBA00022781"/>
    </source>
</evidence>
<dbReference type="GO" id="GO:0005886">
    <property type="term" value="C:plasma membrane"/>
    <property type="evidence" value="ECO:0007669"/>
    <property type="project" value="UniProtKB-SubCell"/>
</dbReference>
<dbReference type="RefSeq" id="WP_313325826.1">
    <property type="nucleotide sequence ID" value="NZ_CP134878.1"/>
</dbReference>
<evidence type="ECO:0000256" key="1">
    <source>
        <dbReference type="ARBA" id="ARBA00004141"/>
    </source>
</evidence>
<keyword evidence="8 11" id="KW-0406">Ion transport</keyword>
<feature type="transmembrane region" description="Helical" evidence="11">
    <location>
        <begin position="281"/>
        <end position="302"/>
    </location>
</feature>
<evidence type="ECO:0000313" key="15">
    <source>
        <dbReference type="Proteomes" id="UP001304515"/>
    </source>
</evidence>
<comment type="subcellular location">
    <subcellularLocation>
        <location evidence="11 12">Cell membrane</location>
        <topology evidence="11 12">Multi-pass membrane protein</topology>
    </subcellularLocation>
    <subcellularLocation>
        <location evidence="1">Membrane</location>
        <topology evidence="1">Multi-pass membrane protein</topology>
    </subcellularLocation>
</comment>
<dbReference type="InterPro" id="IPR035908">
    <property type="entry name" value="F0_ATP_A_sf"/>
</dbReference>
<dbReference type="NCBIfam" id="TIGR01131">
    <property type="entry name" value="ATP_synt_6_or_A"/>
    <property type="match status" value="1"/>
</dbReference>
<keyword evidence="15" id="KW-1185">Reference proteome</keyword>
<name>A0AA96F7M2_9FLAO</name>
<accession>A0AA96F7M2</accession>
<dbReference type="GO" id="GO:0046933">
    <property type="term" value="F:proton-transporting ATP synthase activity, rotational mechanism"/>
    <property type="evidence" value="ECO:0007669"/>
    <property type="project" value="UniProtKB-UniRule"/>
</dbReference>
<evidence type="ECO:0000256" key="11">
    <source>
        <dbReference type="HAMAP-Rule" id="MF_01393"/>
    </source>
</evidence>
<evidence type="ECO:0000256" key="5">
    <source>
        <dbReference type="ARBA" id="ARBA00022692"/>
    </source>
</evidence>
<feature type="transmembrane region" description="Helical" evidence="11">
    <location>
        <begin position="314"/>
        <end position="333"/>
    </location>
</feature>
<organism evidence="14 15">
    <name type="scientific">Flavobacterium capsici</name>
    <dbReference type="NCBI Taxonomy" id="3075618"/>
    <lineage>
        <taxon>Bacteria</taxon>
        <taxon>Pseudomonadati</taxon>
        <taxon>Bacteroidota</taxon>
        <taxon>Flavobacteriia</taxon>
        <taxon>Flavobacteriales</taxon>
        <taxon>Flavobacteriaceae</taxon>
        <taxon>Flavobacterium</taxon>
    </lineage>
</organism>
<evidence type="ECO:0000256" key="12">
    <source>
        <dbReference type="RuleBase" id="RU000483"/>
    </source>
</evidence>
<dbReference type="InterPro" id="IPR000568">
    <property type="entry name" value="ATP_synth_F0_asu"/>
</dbReference>
<keyword evidence="7 11" id="KW-1133">Transmembrane helix</keyword>
<keyword evidence="11" id="KW-1003">Cell membrane</keyword>